<feature type="domain" description="N-acetyltransferase" evidence="3">
    <location>
        <begin position="65"/>
        <end position="194"/>
    </location>
</feature>
<dbReference type="EMBL" id="CP043661">
    <property type="protein sequence ID" value="QNE18432.1"/>
    <property type="molecule type" value="Genomic_DNA"/>
</dbReference>
<dbReference type="PANTHER" id="PTHR43877:SF1">
    <property type="entry name" value="ACETYLTRANSFERASE"/>
    <property type="match status" value="1"/>
</dbReference>
<dbReference type="RefSeq" id="WP_185447570.1">
    <property type="nucleotide sequence ID" value="NZ_CP043661.1"/>
</dbReference>
<evidence type="ECO:0000313" key="4">
    <source>
        <dbReference type="EMBL" id="QNE18432.1"/>
    </source>
</evidence>
<proteinExistence type="predicted"/>
<reference evidence="4 5" key="2">
    <citation type="journal article" date="2020" name="Microbiol. Resour. Announc.">
        <title>Antarctic desert soil bacteria exhibit high novel natural product potential, evaluated through long-read genome sequencing and comparative genomics.</title>
        <authorList>
            <person name="Benaud N."/>
            <person name="Edwards R.J."/>
            <person name="Amos T.G."/>
            <person name="D'Agostino P.M."/>
            <person name="Gutierrez-Chavez C."/>
            <person name="Montgomery K."/>
            <person name="Nicetic I."/>
            <person name="Ferrari B.C."/>
        </authorList>
    </citation>
    <scope>NUCLEOTIDE SEQUENCE [LARGE SCALE GENOMIC DNA]</scope>
    <source>
        <strain evidence="4 5">SPB151</strain>
    </source>
</reference>
<dbReference type="AlphaFoldDB" id="A0A7G6WWR7"/>
<keyword evidence="5" id="KW-1185">Reference proteome</keyword>
<dbReference type="GO" id="GO:0016747">
    <property type="term" value="F:acyltransferase activity, transferring groups other than amino-acyl groups"/>
    <property type="evidence" value="ECO:0007669"/>
    <property type="project" value="InterPro"/>
</dbReference>
<keyword evidence="1 4" id="KW-0808">Transferase</keyword>
<evidence type="ECO:0000313" key="5">
    <source>
        <dbReference type="Proteomes" id="UP000515563"/>
    </source>
</evidence>
<dbReference type="CDD" id="cd04301">
    <property type="entry name" value="NAT_SF"/>
    <property type="match status" value="1"/>
</dbReference>
<evidence type="ECO:0000256" key="2">
    <source>
        <dbReference type="ARBA" id="ARBA00023315"/>
    </source>
</evidence>
<accession>A0A7G6WWR7</accession>
<reference evidence="5" key="1">
    <citation type="submission" date="2019-09" db="EMBL/GenBank/DDBJ databases">
        <title>Antimicrobial potential of Antarctic Bacteria.</title>
        <authorList>
            <person name="Benaud N."/>
            <person name="Edwards R.J."/>
            <person name="Ferrari B.C."/>
        </authorList>
    </citation>
    <scope>NUCLEOTIDE SEQUENCE [LARGE SCALE GENOMIC DNA]</scope>
    <source>
        <strain evidence="5">SPB151</strain>
    </source>
</reference>
<organism evidence="4 5">
    <name type="scientific">Kribbella qitaiheensis</name>
    <dbReference type="NCBI Taxonomy" id="1544730"/>
    <lineage>
        <taxon>Bacteria</taxon>
        <taxon>Bacillati</taxon>
        <taxon>Actinomycetota</taxon>
        <taxon>Actinomycetes</taxon>
        <taxon>Propionibacteriales</taxon>
        <taxon>Kribbellaceae</taxon>
        <taxon>Kribbella</taxon>
    </lineage>
</organism>
<dbReference type="InterPro" id="IPR016181">
    <property type="entry name" value="Acyl_CoA_acyltransferase"/>
</dbReference>
<dbReference type="Gene3D" id="3.40.630.30">
    <property type="match status" value="1"/>
</dbReference>
<protein>
    <submittedName>
        <fullName evidence="4">GNAT family N-acetyltransferase</fullName>
    </submittedName>
</protein>
<dbReference type="Proteomes" id="UP000515563">
    <property type="component" value="Chromosome"/>
</dbReference>
<dbReference type="InterPro" id="IPR050832">
    <property type="entry name" value="Bact_Acetyltransf"/>
</dbReference>
<sequence length="194" mass="20577">MLVKAWAEGWAIARGTAAPVEVADGYRIDVGLPGHVARYVLPAHSPALAARLTTPGTWMKICGPAPVLDERWQVQALEYLMSAQLTAEPPRHRPEYELQLTRVGSVLDVVVSSQGEPAARGRAGLAGEYAVIDQVVTEPGHRRRGLGTTVMRALSQAASHSGARTGVLVATADGLALYSRLGWALVSPVTAARL</sequence>
<keyword evidence="2" id="KW-0012">Acyltransferase</keyword>
<dbReference type="Pfam" id="PF00583">
    <property type="entry name" value="Acetyltransf_1"/>
    <property type="match status" value="1"/>
</dbReference>
<dbReference type="PANTHER" id="PTHR43877">
    <property type="entry name" value="AMINOALKYLPHOSPHONATE N-ACETYLTRANSFERASE-RELATED-RELATED"/>
    <property type="match status" value="1"/>
</dbReference>
<dbReference type="SUPFAM" id="SSF55729">
    <property type="entry name" value="Acyl-CoA N-acyltransferases (Nat)"/>
    <property type="match status" value="1"/>
</dbReference>
<dbReference type="KEGG" id="kqi:F1D05_11625"/>
<gene>
    <name evidence="4" type="ORF">F1D05_11625</name>
</gene>
<evidence type="ECO:0000256" key="1">
    <source>
        <dbReference type="ARBA" id="ARBA00022679"/>
    </source>
</evidence>
<dbReference type="InterPro" id="IPR000182">
    <property type="entry name" value="GNAT_dom"/>
</dbReference>
<dbReference type="PROSITE" id="PS51186">
    <property type="entry name" value="GNAT"/>
    <property type="match status" value="1"/>
</dbReference>
<name>A0A7G6WWR7_9ACTN</name>
<evidence type="ECO:0000259" key="3">
    <source>
        <dbReference type="PROSITE" id="PS51186"/>
    </source>
</evidence>